<evidence type="ECO:0000259" key="10">
    <source>
        <dbReference type="Pfam" id="PF16656"/>
    </source>
</evidence>
<keyword evidence="13" id="KW-1185">Reference proteome</keyword>
<comment type="caution">
    <text evidence="12">The sequence shown here is derived from an EMBL/GenBank/DDBJ whole genome shotgun (WGS) entry which is preliminary data.</text>
</comment>
<dbReference type="InterPro" id="IPR004843">
    <property type="entry name" value="Calcineurin-like_PHP"/>
</dbReference>
<evidence type="ECO:0000256" key="4">
    <source>
        <dbReference type="ARBA" id="ARBA00022525"/>
    </source>
</evidence>
<dbReference type="InterPro" id="IPR040974">
    <property type="entry name" value="Fn3_PAP"/>
</dbReference>
<dbReference type="Gene3D" id="2.60.40.380">
    <property type="entry name" value="Purple acid phosphatase-like, N-terminal"/>
    <property type="match status" value="1"/>
</dbReference>
<dbReference type="OrthoDB" id="45007at2759"/>
<protein>
    <recommendedName>
        <fullName evidence="7">Purple acid phosphatase</fullName>
        <ecNumber evidence="7">3.1.3.2</ecNumber>
    </recommendedName>
</protein>
<dbReference type="SUPFAM" id="SSF49363">
    <property type="entry name" value="Purple acid phosphatase, N-terminal domain"/>
    <property type="match status" value="1"/>
</dbReference>
<dbReference type="Proteomes" id="UP000708148">
    <property type="component" value="Unassembled WGS sequence"/>
</dbReference>
<dbReference type="Pfam" id="PF16656">
    <property type="entry name" value="Pur_ac_phosph_N"/>
    <property type="match status" value="1"/>
</dbReference>
<comment type="subunit">
    <text evidence="3">Homodimer.</text>
</comment>
<evidence type="ECO:0000313" key="13">
    <source>
        <dbReference type="Proteomes" id="UP000708148"/>
    </source>
</evidence>
<dbReference type="InterPro" id="IPR015914">
    <property type="entry name" value="PAPs_N"/>
</dbReference>
<dbReference type="InterPro" id="IPR025733">
    <property type="entry name" value="PAPs_C"/>
</dbReference>
<feature type="domain" description="Purple acid phosphatase N-terminal" evidence="10">
    <location>
        <begin position="173"/>
        <end position="274"/>
    </location>
</feature>
<name>A0A8S1J2F1_9CHLO</name>
<comment type="subcellular location">
    <subcellularLocation>
        <location evidence="1">Secreted</location>
    </subcellularLocation>
</comment>
<feature type="signal peptide" evidence="7">
    <location>
        <begin position="1"/>
        <end position="25"/>
    </location>
</feature>
<keyword evidence="6" id="KW-0325">Glycoprotein</keyword>
<evidence type="ECO:0000256" key="2">
    <source>
        <dbReference type="ARBA" id="ARBA00008723"/>
    </source>
</evidence>
<accession>A0A8S1J2F1</accession>
<dbReference type="PANTHER" id="PTHR45778:SF3">
    <property type="entry name" value="PURPLE ACID PHOSPHATASE"/>
    <property type="match status" value="1"/>
</dbReference>
<dbReference type="GO" id="GO:0003993">
    <property type="term" value="F:acid phosphatase activity"/>
    <property type="evidence" value="ECO:0007669"/>
    <property type="project" value="UniProtKB-EC"/>
</dbReference>
<dbReference type="EMBL" id="CAJHUC010001659">
    <property type="protein sequence ID" value="CAD7701921.1"/>
    <property type="molecule type" value="Genomic_DNA"/>
</dbReference>
<dbReference type="Pfam" id="PF00149">
    <property type="entry name" value="Metallophos"/>
    <property type="match status" value="1"/>
</dbReference>
<comment type="similarity">
    <text evidence="2 7">Belongs to the metallophosphoesterase superfamily. Purple acid phosphatase family.</text>
</comment>
<evidence type="ECO:0000259" key="8">
    <source>
        <dbReference type="Pfam" id="PF00149"/>
    </source>
</evidence>
<dbReference type="CDD" id="cd00839">
    <property type="entry name" value="MPP_PAPs"/>
    <property type="match status" value="1"/>
</dbReference>
<dbReference type="Gene3D" id="3.60.21.10">
    <property type="match status" value="1"/>
</dbReference>
<dbReference type="GO" id="GO:0046872">
    <property type="term" value="F:metal ion binding"/>
    <property type="evidence" value="ECO:0007669"/>
    <property type="project" value="InterPro"/>
</dbReference>
<dbReference type="SUPFAM" id="SSF56300">
    <property type="entry name" value="Metallo-dependent phosphatases"/>
    <property type="match status" value="1"/>
</dbReference>
<evidence type="ECO:0000259" key="11">
    <source>
        <dbReference type="Pfam" id="PF17808"/>
    </source>
</evidence>
<proteinExistence type="inferred from homology"/>
<reference evidence="12" key="1">
    <citation type="submission" date="2020-12" db="EMBL/GenBank/DDBJ databases">
        <authorList>
            <person name="Iha C."/>
        </authorList>
    </citation>
    <scope>NUCLEOTIDE SEQUENCE</scope>
</reference>
<evidence type="ECO:0000256" key="6">
    <source>
        <dbReference type="ARBA" id="ARBA00023180"/>
    </source>
</evidence>
<dbReference type="InterPro" id="IPR029052">
    <property type="entry name" value="Metallo-depent_PP-like"/>
</dbReference>
<comment type="catalytic activity">
    <reaction evidence="7">
        <text>a phosphate monoester + H2O = an alcohol + phosphate</text>
        <dbReference type="Rhea" id="RHEA:15017"/>
        <dbReference type="ChEBI" id="CHEBI:15377"/>
        <dbReference type="ChEBI" id="CHEBI:30879"/>
        <dbReference type="ChEBI" id="CHEBI:43474"/>
        <dbReference type="ChEBI" id="CHEBI:67140"/>
        <dbReference type="EC" id="3.1.3.2"/>
    </reaction>
</comment>
<evidence type="ECO:0000256" key="3">
    <source>
        <dbReference type="ARBA" id="ARBA00011738"/>
    </source>
</evidence>
<dbReference type="GO" id="GO:0005576">
    <property type="term" value="C:extracellular region"/>
    <property type="evidence" value="ECO:0007669"/>
    <property type="project" value="UniProtKB-SubCell"/>
</dbReference>
<feature type="domain" description="Purple acid phosphatase C-terminal" evidence="9">
    <location>
        <begin position="526"/>
        <end position="584"/>
    </location>
</feature>
<dbReference type="EC" id="3.1.3.2" evidence="7"/>
<keyword evidence="7" id="KW-0378">Hydrolase</keyword>
<keyword evidence="4" id="KW-0964">Secreted</keyword>
<dbReference type="AlphaFoldDB" id="A0A8S1J2F1"/>
<keyword evidence="5 7" id="KW-0732">Signal</keyword>
<gene>
    <name evidence="12" type="ORF">OSTQU699_LOCUS7278</name>
</gene>
<evidence type="ECO:0000256" key="1">
    <source>
        <dbReference type="ARBA" id="ARBA00004613"/>
    </source>
</evidence>
<organism evidence="12 13">
    <name type="scientific">Ostreobium quekettii</name>
    <dbReference type="NCBI Taxonomy" id="121088"/>
    <lineage>
        <taxon>Eukaryota</taxon>
        <taxon>Viridiplantae</taxon>
        <taxon>Chlorophyta</taxon>
        <taxon>core chlorophytes</taxon>
        <taxon>Ulvophyceae</taxon>
        <taxon>TCBD clade</taxon>
        <taxon>Bryopsidales</taxon>
        <taxon>Ostreobineae</taxon>
        <taxon>Ostreobiaceae</taxon>
        <taxon>Ostreobium</taxon>
    </lineage>
</organism>
<dbReference type="Pfam" id="PF14008">
    <property type="entry name" value="Metallophos_C"/>
    <property type="match status" value="1"/>
</dbReference>
<dbReference type="Pfam" id="PF17808">
    <property type="entry name" value="fn3_PAP"/>
    <property type="match status" value="1"/>
</dbReference>
<dbReference type="InterPro" id="IPR008963">
    <property type="entry name" value="Purple_acid_Pase-like_N"/>
</dbReference>
<sequence>MAPNASSCIPCLILAILLASRLASGAERIASSAPSAWVANLDHDAHRNPMARLAVESTTVEPIGGLAVEANASRIVASGQVVEVRFCCVADPAEDDFVAVYAPADADPSETAPVKMRPAAEDGGYLATGSGTLRFQLFNHRTDVRFAFLKGGWNQPTVVAWGPEVGVENVNEPLQGHLHLTGDNTEMLVQWVTKDQGSPVVKWGTSPGDHKFQASAKTTTYTRDEMCGGHAATVGWIDPGLFHAAVMTGLKPGRRYYYIYGDEVYGFSEERSFVAAPTVGPQTSVNILAIADLGQSEEDGSTEPFQYTASLNTTKWLAQELAEKEYQLLVHNGDISYAMGFVPQWDHYFEQIKPIVTRVPYMTTPGNHERDWPHSGDRFNTVDDSGGECGIAYSRRCNMPLGPYADAWYSFDFGPIHFLQYSTEHEFEPDSPQYRFIEEDLASIDRSVTPWVIVGGHRPIYVSSTYSNWPDGDLDVSEALKLALEPLFYKYKVDLTWHGHHHSYQRTCPVFGDSCLGYREDGTARGPVHLVIGHAGAHLSRNIQPIQPPYFERVVLDHGYSRVFANGTYLNMEVLYDEDQSLMDTVTLVKPAGWEAAWPAIEGPLAGAGTIRGKAQSLPSASVEV</sequence>
<evidence type="ECO:0000259" key="9">
    <source>
        <dbReference type="Pfam" id="PF14008"/>
    </source>
</evidence>
<evidence type="ECO:0000256" key="5">
    <source>
        <dbReference type="ARBA" id="ARBA00022729"/>
    </source>
</evidence>
<evidence type="ECO:0000256" key="7">
    <source>
        <dbReference type="RuleBase" id="RU361203"/>
    </source>
</evidence>
<feature type="domain" description="Calcineurin-like phosphoesterase" evidence="8">
    <location>
        <begin position="286"/>
        <end position="504"/>
    </location>
</feature>
<dbReference type="InterPro" id="IPR041792">
    <property type="entry name" value="MPP_PAP"/>
</dbReference>
<dbReference type="PANTHER" id="PTHR45778">
    <property type="entry name" value="PURPLE ACID PHOSPHATASE-RELATED"/>
    <property type="match status" value="1"/>
</dbReference>
<feature type="chain" id="PRO_5035962513" description="Purple acid phosphatase" evidence="7">
    <location>
        <begin position="26"/>
        <end position="625"/>
    </location>
</feature>
<feature type="domain" description="Purple acid phosphatase Fn3-like" evidence="11">
    <location>
        <begin position="78"/>
        <end position="165"/>
    </location>
</feature>
<evidence type="ECO:0000313" key="12">
    <source>
        <dbReference type="EMBL" id="CAD7701921.1"/>
    </source>
</evidence>